<keyword evidence="6" id="KW-1185">Reference proteome</keyword>
<name>A0A1M4W5E0_9SPHI</name>
<evidence type="ECO:0000313" key="6">
    <source>
        <dbReference type="Proteomes" id="UP000184287"/>
    </source>
</evidence>
<dbReference type="STRING" id="288992.SAMN04488522_1011138"/>
<dbReference type="PANTHER" id="PTHR43434">
    <property type="entry name" value="PHOSPHOGLYCOLATE PHOSPHATASE"/>
    <property type="match status" value="1"/>
</dbReference>
<comment type="similarity">
    <text evidence="3">Belongs to the HAD-like hydrolase superfamily. CbbY/CbbZ/Gph/YieH family.</text>
</comment>
<evidence type="ECO:0000313" key="5">
    <source>
        <dbReference type="EMBL" id="SHE76370.1"/>
    </source>
</evidence>
<dbReference type="InterPro" id="IPR050155">
    <property type="entry name" value="HAD-like_hydrolase_sf"/>
</dbReference>
<dbReference type="Gene3D" id="3.40.50.1000">
    <property type="entry name" value="HAD superfamily/HAD-like"/>
    <property type="match status" value="1"/>
</dbReference>
<dbReference type="PANTHER" id="PTHR43434:SF1">
    <property type="entry name" value="PHOSPHOGLYCOLATE PHOSPHATASE"/>
    <property type="match status" value="1"/>
</dbReference>
<sequence>MTTLNYFLFDYDGTLCHTHNTINQAIAETFREYQLAVPEEQLRLAAIGSGITISEAMIHMHPEGRTLPSEQVKAMVNSYRAIYNDIDAQYTTLFEGATAILSGLKEKNKTVVVLSNKGFQSVSNSLKFFHLEAYTDLLIADGSPLMQNLNMKPAPDSYLSVIKKQFQIQNDSEVIMTGDTYSDLLFAKNSGIKSCWASYGYGDEDACKSLNPDYLIDHLADFHKIVTCF</sequence>
<dbReference type="Gene3D" id="1.10.150.240">
    <property type="entry name" value="Putative phosphatase, domain 2"/>
    <property type="match status" value="1"/>
</dbReference>
<evidence type="ECO:0000256" key="2">
    <source>
        <dbReference type="ARBA" id="ARBA00004818"/>
    </source>
</evidence>
<evidence type="ECO:0000256" key="4">
    <source>
        <dbReference type="ARBA" id="ARBA00013078"/>
    </source>
</evidence>
<dbReference type="InterPro" id="IPR023214">
    <property type="entry name" value="HAD_sf"/>
</dbReference>
<dbReference type="InterPro" id="IPR041492">
    <property type="entry name" value="HAD_2"/>
</dbReference>
<comment type="pathway">
    <text evidence="2">Organic acid metabolism; glycolate biosynthesis; glycolate from 2-phosphoglycolate: step 1/1.</text>
</comment>
<evidence type="ECO:0000256" key="3">
    <source>
        <dbReference type="ARBA" id="ARBA00006171"/>
    </source>
</evidence>
<dbReference type="AlphaFoldDB" id="A0A1M4W5E0"/>
<protein>
    <recommendedName>
        <fullName evidence="4">phosphoglycolate phosphatase</fullName>
        <ecNumber evidence="4">3.1.3.18</ecNumber>
    </recommendedName>
</protein>
<proteinExistence type="inferred from homology"/>
<dbReference type="RefSeq" id="WP_073228474.1">
    <property type="nucleotide sequence ID" value="NZ_FQUQ01000001.1"/>
</dbReference>
<gene>
    <name evidence="5" type="ORF">SAMN04488522_1011138</name>
</gene>
<dbReference type="SUPFAM" id="SSF56784">
    <property type="entry name" value="HAD-like"/>
    <property type="match status" value="1"/>
</dbReference>
<reference evidence="6" key="1">
    <citation type="submission" date="2016-11" db="EMBL/GenBank/DDBJ databases">
        <authorList>
            <person name="Varghese N."/>
            <person name="Submissions S."/>
        </authorList>
    </citation>
    <scope>NUCLEOTIDE SEQUENCE [LARGE SCALE GENOMIC DNA]</scope>
    <source>
        <strain evidence="6">DSM 16990</strain>
    </source>
</reference>
<accession>A0A1M4W5E0</accession>
<dbReference type="Pfam" id="PF13419">
    <property type="entry name" value="HAD_2"/>
    <property type="match status" value="1"/>
</dbReference>
<organism evidence="5 6">
    <name type="scientific">Pedobacter caeni</name>
    <dbReference type="NCBI Taxonomy" id="288992"/>
    <lineage>
        <taxon>Bacteria</taxon>
        <taxon>Pseudomonadati</taxon>
        <taxon>Bacteroidota</taxon>
        <taxon>Sphingobacteriia</taxon>
        <taxon>Sphingobacteriales</taxon>
        <taxon>Sphingobacteriaceae</taxon>
        <taxon>Pedobacter</taxon>
    </lineage>
</organism>
<dbReference type="InterPro" id="IPR023198">
    <property type="entry name" value="PGP-like_dom2"/>
</dbReference>
<dbReference type="GO" id="GO:0006281">
    <property type="term" value="P:DNA repair"/>
    <property type="evidence" value="ECO:0007669"/>
    <property type="project" value="TreeGrafter"/>
</dbReference>
<dbReference type="EMBL" id="FQUQ01000001">
    <property type="protein sequence ID" value="SHE76370.1"/>
    <property type="molecule type" value="Genomic_DNA"/>
</dbReference>
<evidence type="ECO:0000256" key="1">
    <source>
        <dbReference type="ARBA" id="ARBA00000830"/>
    </source>
</evidence>
<dbReference type="EC" id="3.1.3.18" evidence="4"/>
<dbReference type="Proteomes" id="UP000184287">
    <property type="component" value="Unassembled WGS sequence"/>
</dbReference>
<dbReference type="SFLD" id="SFLDG01129">
    <property type="entry name" value="C1.5:_HAD__Beta-PGM__Phosphata"/>
    <property type="match status" value="1"/>
</dbReference>
<dbReference type="SFLD" id="SFLDS00003">
    <property type="entry name" value="Haloacid_Dehalogenase"/>
    <property type="match status" value="1"/>
</dbReference>
<comment type="catalytic activity">
    <reaction evidence="1">
        <text>2-phosphoglycolate + H2O = glycolate + phosphate</text>
        <dbReference type="Rhea" id="RHEA:14369"/>
        <dbReference type="ChEBI" id="CHEBI:15377"/>
        <dbReference type="ChEBI" id="CHEBI:29805"/>
        <dbReference type="ChEBI" id="CHEBI:43474"/>
        <dbReference type="ChEBI" id="CHEBI:58033"/>
        <dbReference type="EC" id="3.1.3.18"/>
    </reaction>
</comment>
<dbReference type="OrthoDB" id="9807630at2"/>
<dbReference type="GO" id="GO:0008967">
    <property type="term" value="F:phosphoglycolate phosphatase activity"/>
    <property type="evidence" value="ECO:0007669"/>
    <property type="project" value="UniProtKB-EC"/>
</dbReference>
<dbReference type="InterPro" id="IPR036412">
    <property type="entry name" value="HAD-like_sf"/>
</dbReference>